<dbReference type="Proteomes" id="UP000199561">
    <property type="component" value="Unassembled WGS sequence"/>
</dbReference>
<accession>A0A1I4N378</accession>
<sequence length="188" mass="21527">MIVLADLKSAARGINQHYVIELIADGTGKQAIALRWSKQPQPNSRLTHPGVYCLRTNETSWDSERLWRTYIMLTDLEAVFRSLKSELGLRPVYHHKEHRVDGHLFITVLAYQLVQIIRRQLQARGIKARWRSLRDTLSVQQRVTASFRCADGRTLHVHKATRPEPELAAIYQALNLDPLPGGVIKTFV</sequence>
<gene>
    <name evidence="1" type="ORF">SAMN05421880_10679</name>
</gene>
<organism evidence="1 2">
    <name type="scientific">Nitrosomonas nitrosa</name>
    <dbReference type="NCBI Taxonomy" id="52442"/>
    <lineage>
        <taxon>Bacteria</taxon>
        <taxon>Pseudomonadati</taxon>
        <taxon>Pseudomonadota</taxon>
        <taxon>Betaproteobacteria</taxon>
        <taxon>Nitrosomonadales</taxon>
        <taxon>Nitrosomonadaceae</taxon>
        <taxon>Nitrosomonas</taxon>
    </lineage>
</organism>
<dbReference type="EMBL" id="FOUF01000006">
    <property type="protein sequence ID" value="SFM09938.1"/>
    <property type="molecule type" value="Genomic_DNA"/>
</dbReference>
<reference evidence="1 2" key="1">
    <citation type="submission" date="2016-10" db="EMBL/GenBank/DDBJ databases">
        <authorList>
            <person name="de Groot N.N."/>
        </authorList>
    </citation>
    <scope>NUCLEOTIDE SEQUENCE [LARGE SCALE GENOMIC DNA]</scope>
    <source>
        <strain evidence="1 2">Nm146</strain>
    </source>
</reference>
<proteinExistence type="predicted"/>
<dbReference type="SUPFAM" id="SSF53098">
    <property type="entry name" value="Ribonuclease H-like"/>
    <property type="match status" value="1"/>
</dbReference>
<protein>
    <recommendedName>
        <fullName evidence="3">Transposase DDE domain-containing protein</fullName>
    </recommendedName>
</protein>
<evidence type="ECO:0008006" key="3">
    <source>
        <dbReference type="Google" id="ProtNLM"/>
    </source>
</evidence>
<dbReference type="AlphaFoldDB" id="A0A1I4N378"/>
<name>A0A1I4N378_9PROT</name>
<evidence type="ECO:0000313" key="2">
    <source>
        <dbReference type="Proteomes" id="UP000199561"/>
    </source>
</evidence>
<dbReference type="STRING" id="52442.SAMN05421880_10679"/>
<keyword evidence="2" id="KW-1185">Reference proteome</keyword>
<dbReference type="InterPro" id="IPR012337">
    <property type="entry name" value="RNaseH-like_sf"/>
</dbReference>
<evidence type="ECO:0000313" key="1">
    <source>
        <dbReference type="EMBL" id="SFM09938.1"/>
    </source>
</evidence>